<feature type="transmembrane region" description="Helical" evidence="9">
    <location>
        <begin position="315"/>
        <end position="334"/>
    </location>
</feature>
<dbReference type="InterPro" id="IPR036259">
    <property type="entry name" value="MFS_trans_sf"/>
</dbReference>
<dbReference type="PANTHER" id="PTHR23294:SF0">
    <property type="entry name" value="UNC93-LIKE PROTEIN MFSD11"/>
    <property type="match status" value="1"/>
</dbReference>
<keyword evidence="5 9" id="KW-0472">Membrane</keyword>
<sequence length="413" mass="45405">MLVFSADNARSNVMKLLNHSITEDDPSYSVDGYVALGMTYVIYAISLLFAPTVVNLIGPRGAMTLGSTMMTVFLCLLLLENTWFTYFGICLTGCGGSLVWVGQGNYVVRNSEPEKHRTHVSLFWAVFTISTILGNVYAAVAFVGKERLDAGTRWNLLTVMIGFGVVSVLAFATLRPPVRKTPVDKADETAYEAFKKTLAIYMSREFLTLLITFCFIGFQQSFGWGVHSSCVGFTRGFGSFSTELAPITSVAYGIGGTLGGGVHAVAPYLQLNWTRRYAFGMGYILQLFGLLGIFLNLPNSSVFGYTDESPFLGTPIVWLACVCSFMMGIGDSFYNTQLYPLLAFLHPEYSAHTAALYKFTKSMAMAAFYFASITVGLHAQVIIMVLTGFFAVLCFSAVDVKVYKRCESRQNKI</sequence>
<evidence type="ECO:0000313" key="11">
    <source>
        <dbReference type="Proteomes" id="UP001307889"/>
    </source>
</evidence>
<feature type="transmembrane region" description="Helical" evidence="9">
    <location>
        <begin position="120"/>
        <end position="142"/>
    </location>
</feature>
<keyword evidence="3 9" id="KW-0812">Transmembrane</keyword>
<dbReference type="PANTHER" id="PTHR23294">
    <property type="entry name" value="ET TRANSLATION PRODUCT-RELATED"/>
    <property type="match status" value="1"/>
</dbReference>
<evidence type="ECO:0000313" key="10">
    <source>
        <dbReference type="EMBL" id="BES88677.1"/>
    </source>
</evidence>
<evidence type="ECO:0000256" key="7">
    <source>
        <dbReference type="ARBA" id="ARBA00040302"/>
    </source>
</evidence>
<evidence type="ECO:0000256" key="1">
    <source>
        <dbReference type="ARBA" id="ARBA00004141"/>
    </source>
</evidence>
<reference evidence="10 11" key="1">
    <citation type="submission" date="2023-09" db="EMBL/GenBank/DDBJ databases">
        <title>Nesidiocoris tenuis whole genome shotgun sequence.</title>
        <authorList>
            <person name="Shibata T."/>
            <person name="Shimoda M."/>
            <person name="Kobayashi T."/>
            <person name="Uehara T."/>
        </authorList>
    </citation>
    <scope>NUCLEOTIDE SEQUENCE [LARGE SCALE GENOMIC DNA]</scope>
    <source>
        <strain evidence="10 11">Japan</strain>
    </source>
</reference>
<evidence type="ECO:0000256" key="6">
    <source>
        <dbReference type="ARBA" id="ARBA00023180"/>
    </source>
</evidence>
<evidence type="ECO:0000256" key="5">
    <source>
        <dbReference type="ARBA" id="ARBA00023136"/>
    </source>
</evidence>
<feature type="transmembrane region" description="Helical" evidence="9">
    <location>
        <begin position="206"/>
        <end position="224"/>
    </location>
</feature>
<proteinExistence type="inferred from homology"/>
<feature type="transmembrane region" description="Helical" evidence="9">
    <location>
        <begin position="85"/>
        <end position="108"/>
    </location>
</feature>
<comment type="subcellular location">
    <subcellularLocation>
        <location evidence="1">Membrane</location>
        <topology evidence="1">Multi-pass membrane protein</topology>
    </subcellularLocation>
</comment>
<comment type="similarity">
    <text evidence="2">Belongs to the unc-93 family.</text>
</comment>
<evidence type="ECO:0000256" key="4">
    <source>
        <dbReference type="ARBA" id="ARBA00022989"/>
    </source>
</evidence>
<feature type="transmembrane region" description="Helical" evidence="9">
    <location>
        <begin position="277"/>
        <end position="295"/>
    </location>
</feature>
<feature type="transmembrane region" description="Helical" evidence="9">
    <location>
        <begin position="355"/>
        <end position="375"/>
    </location>
</feature>
<feature type="transmembrane region" description="Helical" evidence="9">
    <location>
        <begin position="244"/>
        <end position="265"/>
    </location>
</feature>
<evidence type="ECO:0000256" key="9">
    <source>
        <dbReference type="SAM" id="Phobius"/>
    </source>
</evidence>
<name>A0ABN7A8P5_9HEMI</name>
<feature type="transmembrane region" description="Helical" evidence="9">
    <location>
        <begin position="381"/>
        <end position="403"/>
    </location>
</feature>
<evidence type="ECO:0000256" key="8">
    <source>
        <dbReference type="ARBA" id="ARBA00041910"/>
    </source>
</evidence>
<dbReference type="InterPro" id="IPR010291">
    <property type="entry name" value="Ion_channel_UNC-93"/>
</dbReference>
<dbReference type="Proteomes" id="UP001307889">
    <property type="component" value="Chromosome 1"/>
</dbReference>
<feature type="transmembrane region" description="Helical" evidence="9">
    <location>
        <begin position="33"/>
        <end position="54"/>
    </location>
</feature>
<dbReference type="InterPro" id="IPR051617">
    <property type="entry name" value="UNC-93-like_regulator"/>
</dbReference>
<dbReference type="Gene3D" id="1.20.1250.20">
    <property type="entry name" value="MFS general substrate transporter like domains"/>
    <property type="match status" value="1"/>
</dbReference>
<organism evidence="10 11">
    <name type="scientific">Nesidiocoris tenuis</name>
    <dbReference type="NCBI Taxonomy" id="355587"/>
    <lineage>
        <taxon>Eukaryota</taxon>
        <taxon>Metazoa</taxon>
        <taxon>Ecdysozoa</taxon>
        <taxon>Arthropoda</taxon>
        <taxon>Hexapoda</taxon>
        <taxon>Insecta</taxon>
        <taxon>Pterygota</taxon>
        <taxon>Neoptera</taxon>
        <taxon>Paraneoptera</taxon>
        <taxon>Hemiptera</taxon>
        <taxon>Heteroptera</taxon>
        <taxon>Panheteroptera</taxon>
        <taxon>Cimicomorpha</taxon>
        <taxon>Miridae</taxon>
        <taxon>Dicyphina</taxon>
        <taxon>Nesidiocoris</taxon>
    </lineage>
</organism>
<dbReference type="Pfam" id="PF05978">
    <property type="entry name" value="UNC-93"/>
    <property type="match status" value="1"/>
</dbReference>
<dbReference type="EMBL" id="AP028909">
    <property type="protein sequence ID" value="BES88677.1"/>
    <property type="molecule type" value="Genomic_DNA"/>
</dbReference>
<dbReference type="SUPFAM" id="SSF103473">
    <property type="entry name" value="MFS general substrate transporter"/>
    <property type="match status" value="1"/>
</dbReference>
<gene>
    <name evidence="10" type="ORF">NTJ_01484</name>
</gene>
<accession>A0ABN7A8P5</accession>
<feature type="transmembrane region" description="Helical" evidence="9">
    <location>
        <begin position="61"/>
        <end position="79"/>
    </location>
</feature>
<keyword evidence="4 9" id="KW-1133">Transmembrane helix</keyword>
<keyword evidence="11" id="KW-1185">Reference proteome</keyword>
<evidence type="ECO:0000256" key="2">
    <source>
        <dbReference type="ARBA" id="ARBA00009172"/>
    </source>
</evidence>
<feature type="transmembrane region" description="Helical" evidence="9">
    <location>
        <begin position="154"/>
        <end position="174"/>
    </location>
</feature>
<evidence type="ECO:0000256" key="3">
    <source>
        <dbReference type="ARBA" id="ARBA00022692"/>
    </source>
</evidence>
<keyword evidence="6" id="KW-0325">Glycoprotein</keyword>
<protein>
    <recommendedName>
        <fullName evidence="7">UNC93-like protein MFSD11</fullName>
    </recommendedName>
    <alternativeName>
        <fullName evidence="8">Major facilitator superfamily domain-containing protein 11</fullName>
    </alternativeName>
</protein>